<dbReference type="PROSITE" id="PS50043">
    <property type="entry name" value="HTH_LUXR_2"/>
    <property type="match status" value="1"/>
</dbReference>
<dbReference type="PANTHER" id="PTHR16305">
    <property type="entry name" value="TESTICULAR SOLUBLE ADENYLYL CYCLASE"/>
    <property type="match status" value="1"/>
</dbReference>
<organism evidence="6 7">
    <name type="scientific">Conexibacter stalactiti</name>
    <dbReference type="NCBI Taxonomy" id="1940611"/>
    <lineage>
        <taxon>Bacteria</taxon>
        <taxon>Bacillati</taxon>
        <taxon>Actinomycetota</taxon>
        <taxon>Thermoleophilia</taxon>
        <taxon>Solirubrobacterales</taxon>
        <taxon>Conexibacteraceae</taxon>
        <taxon>Conexibacter</taxon>
    </lineage>
</organism>
<dbReference type="InterPro" id="IPR036388">
    <property type="entry name" value="WH-like_DNA-bd_sf"/>
</dbReference>
<evidence type="ECO:0000256" key="2">
    <source>
        <dbReference type="ARBA" id="ARBA00022840"/>
    </source>
</evidence>
<dbReference type="InterPro" id="IPR027417">
    <property type="entry name" value="P-loop_NTPase"/>
</dbReference>
<name>A0ABU4HUR2_9ACTN</name>
<dbReference type="Proteomes" id="UP001284601">
    <property type="component" value="Unassembled WGS sequence"/>
</dbReference>
<protein>
    <submittedName>
        <fullName evidence="6">AAA family ATPase</fullName>
    </submittedName>
</protein>
<dbReference type="SMART" id="SM00421">
    <property type="entry name" value="HTH_LUXR"/>
    <property type="match status" value="1"/>
</dbReference>
<dbReference type="PRINTS" id="PR00038">
    <property type="entry name" value="HTHLUXR"/>
</dbReference>
<dbReference type="InterPro" id="IPR041664">
    <property type="entry name" value="AAA_16"/>
</dbReference>
<dbReference type="InterPro" id="IPR016032">
    <property type="entry name" value="Sig_transdc_resp-reg_C-effctor"/>
</dbReference>
<proteinExistence type="predicted"/>
<dbReference type="Gene3D" id="1.25.40.10">
    <property type="entry name" value="Tetratricopeptide repeat domain"/>
    <property type="match status" value="2"/>
</dbReference>
<keyword evidence="2" id="KW-0067">ATP-binding</keyword>
<dbReference type="SUPFAM" id="SSF46894">
    <property type="entry name" value="C-terminal effector domain of the bipartite response regulators"/>
    <property type="match status" value="1"/>
</dbReference>
<dbReference type="RefSeq" id="WP_318598806.1">
    <property type="nucleotide sequence ID" value="NZ_JAWSTH010000055.1"/>
</dbReference>
<dbReference type="Pfam" id="PF00196">
    <property type="entry name" value="GerE"/>
    <property type="match status" value="1"/>
</dbReference>
<evidence type="ECO:0000313" key="7">
    <source>
        <dbReference type="Proteomes" id="UP001284601"/>
    </source>
</evidence>
<dbReference type="InterPro" id="IPR011990">
    <property type="entry name" value="TPR-like_helical_dom_sf"/>
</dbReference>
<evidence type="ECO:0000259" key="5">
    <source>
        <dbReference type="PROSITE" id="PS50043"/>
    </source>
</evidence>
<reference evidence="6 7" key="2">
    <citation type="submission" date="2023-10" db="EMBL/GenBank/DDBJ databases">
        <authorList>
            <person name="Han X.F."/>
        </authorList>
    </citation>
    <scope>NUCLEOTIDE SEQUENCE [LARGE SCALE GENOMIC DNA]</scope>
    <source>
        <strain evidence="6 7">KCTC 39840</strain>
    </source>
</reference>
<evidence type="ECO:0000256" key="1">
    <source>
        <dbReference type="ARBA" id="ARBA00022741"/>
    </source>
</evidence>
<dbReference type="EMBL" id="JAWSTH010000055">
    <property type="protein sequence ID" value="MDW5596422.1"/>
    <property type="molecule type" value="Genomic_DNA"/>
</dbReference>
<dbReference type="InterPro" id="IPR000792">
    <property type="entry name" value="Tscrpt_reg_LuxR_C"/>
</dbReference>
<sequence>MRTATDLPDPLRLASTFPFVGRTAELELLHALMPTAAGEPRRVALLAGEPGCGKSRLVRELAGALAGRGTLVLYGACDAVVPTPYGPFAEALERLVRLAEEAADPVAELGPGAGELTRLLPDLAARVRGLAAPAVADPDTERHRLHTAVTALLANAGRRQPVLLVLEDCHWADAGTLLLLRHLARTSWGGRVLLLSTFRDTEVDPPRELSETLADLRRSDDVVRMRLDALSAGEIADFVERAAGCEPDAAVAELAAAIHDLTDGNAFLVCELWRALVETATVVVGDGRLALVRPLHELTTPTSVREVVSQRLARLHPRTRDLLELAATIGPEFELGVIRSAAGLDERELLAALEETVASGMVEELPGPRLVCRFTHELVRRAVVDRLSHAHRAELHLRVGEALAAAAPERSLADLAHHFSAAAPLGGSERAIDYNVRAARAASAALAFDEAAARLRTAIALGVDDPRERAETLIELGTADHRAGNAAAAFEAFAAAAAIARELGSGELLARAAVGYEDAGWRPGIVSREASELLEEAIPALGADDSPELRVRLLAALARTLDRQGDRSRGAVVRGNAIELARSLDDRSGLAKVLARSYWARGMSPLEEILAMLSEAKELAEELEDAETRTEAMAWRVPTFVSLCDLDAARREQTALLQMSERTAQPFMHHVAEHYGSAIALCDGRLAEAEAMAERSHEWSRLLTGRDASGTYGIQMFSIRREQGRLAELAPAVRILAGQSEREGLWRPGLVAVLAALGMEREARRELARIAGDGIGHFRASLWTATLAYLADAASMLGDERTAALVYPELEPLAGANVMIGHLVSCYGAADRYLGMLAATLGEHERAADHFEQALALNRRMAMQTWVAHTAYEYARLLQRRERGGDRAQAQALAGEAAALAERIGMRDLLARVRALGATAAHDGRAGLPNGLSPREAQILGLVARGLSNKEIGGTLAISEHTAANHIRSILRKTDCANRTEAASFAHRHGLVVTTI</sequence>
<dbReference type="SUPFAM" id="SSF52540">
    <property type="entry name" value="P-loop containing nucleoside triphosphate hydrolases"/>
    <property type="match status" value="1"/>
</dbReference>
<feature type="coiled-coil region" evidence="4">
    <location>
        <begin position="606"/>
        <end position="636"/>
    </location>
</feature>
<accession>A0ABU4HUR2</accession>
<evidence type="ECO:0000313" key="6">
    <source>
        <dbReference type="EMBL" id="MDW5596422.1"/>
    </source>
</evidence>
<dbReference type="InterPro" id="IPR019734">
    <property type="entry name" value="TPR_rpt"/>
</dbReference>
<dbReference type="Pfam" id="PF13191">
    <property type="entry name" value="AAA_16"/>
    <property type="match status" value="1"/>
</dbReference>
<dbReference type="Gene3D" id="3.40.50.300">
    <property type="entry name" value="P-loop containing nucleotide triphosphate hydrolases"/>
    <property type="match status" value="1"/>
</dbReference>
<comment type="caution">
    <text evidence="6">The sequence shown here is derived from an EMBL/GenBank/DDBJ whole genome shotgun (WGS) entry which is preliminary data.</text>
</comment>
<evidence type="ECO:0000256" key="3">
    <source>
        <dbReference type="PROSITE-ProRule" id="PRU00339"/>
    </source>
</evidence>
<dbReference type="PROSITE" id="PS50005">
    <property type="entry name" value="TPR"/>
    <property type="match status" value="1"/>
</dbReference>
<gene>
    <name evidence="6" type="ORF">R7226_18895</name>
</gene>
<evidence type="ECO:0000256" key="4">
    <source>
        <dbReference type="SAM" id="Coils"/>
    </source>
</evidence>
<feature type="domain" description="HTH luxR-type" evidence="5">
    <location>
        <begin position="925"/>
        <end position="990"/>
    </location>
</feature>
<keyword evidence="4" id="KW-0175">Coiled coil</keyword>
<keyword evidence="7" id="KW-1185">Reference proteome</keyword>
<keyword evidence="1" id="KW-0547">Nucleotide-binding</keyword>
<keyword evidence="3" id="KW-0802">TPR repeat</keyword>
<dbReference type="PANTHER" id="PTHR16305:SF28">
    <property type="entry name" value="GUANYLATE CYCLASE DOMAIN-CONTAINING PROTEIN"/>
    <property type="match status" value="1"/>
</dbReference>
<dbReference type="SUPFAM" id="SSF48452">
    <property type="entry name" value="TPR-like"/>
    <property type="match status" value="1"/>
</dbReference>
<dbReference type="CDD" id="cd06170">
    <property type="entry name" value="LuxR_C_like"/>
    <property type="match status" value="1"/>
</dbReference>
<feature type="repeat" description="TPR" evidence="3">
    <location>
        <begin position="828"/>
        <end position="861"/>
    </location>
</feature>
<dbReference type="Gene3D" id="1.10.10.10">
    <property type="entry name" value="Winged helix-like DNA-binding domain superfamily/Winged helix DNA-binding domain"/>
    <property type="match status" value="1"/>
</dbReference>
<reference evidence="7" key="1">
    <citation type="submission" date="2023-07" db="EMBL/GenBank/DDBJ databases">
        <title>Conexibacter stalactiti sp. nov., isolated from stalactites in a lava cave and emended description of the genus Conexibacter.</title>
        <authorList>
            <person name="Lee S.D."/>
        </authorList>
    </citation>
    <scope>NUCLEOTIDE SEQUENCE [LARGE SCALE GENOMIC DNA]</scope>
    <source>
        <strain evidence="7">KCTC 39840</strain>
    </source>
</reference>